<evidence type="ECO:0000313" key="1">
    <source>
        <dbReference type="EMBL" id="KAL0404355.1"/>
    </source>
</evidence>
<sequence>MTWHVCHQIEEGSMCHLSDAEAGMHFDQSYPNFAVESRNIRLALYTNGFAPHKQYEHAYSCWPVILTPYNLQLEIYMKPEYMFLTMVISDPSNPKCRIDVYLESLIEQLLQLWHVGILTHDHATNQTFMMRAVLM</sequence>
<dbReference type="Pfam" id="PF02992">
    <property type="entry name" value="Transposase_21"/>
    <property type="match status" value="1"/>
</dbReference>
<accession>A0AAW2TIH0</accession>
<dbReference type="InterPro" id="IPR004242">
    <property type="entry name" value="Transposase_21"/>
</dbReference>
<gene>
    <name evidence="1" type="ORF">Sradi_2076300</name>
</gene>
<reference evidence="1" key="1">
    <citation type="submission" date="2020-06" db="EMBL/GenBank/DDBJ databases">
        <authorList>
            <person name="Li T."/>
            <person name="Hu X."/>
            <person name="Zhang T."/>
            <person name="Song X."/>
            <person name="Zhang H."/>
            <person name="Dai N."/>
            <person name="Sheng W."/>
            <person name="Hou X."/>
            <person name="Wei L."/>
        </authorList>
    </citation>
    <scope>NUCLEOTIDE SEQUENCE</scope>
    <source>
        <strain evidence="1">G02</strain>
        <tissue evidence="1">Leaf</tissue>
    </source>
</reference>
<name>A0AAW2TIH0_SESRA</name>
<comment type="caution">
    <text evidence="1">The sequence shown here is derived from an EMBL/GenBank/DDBJ whole genome shotgun (WGS) entry which is preliminary data.</text>
</comment>
<proteinExistence type="predicted"/>
<organism evidence="1">
    <name type="scientific">Sesamum radiatum</name>
    <name type="common">Black benniseed</name>
    <dbReference type="NCBI Taxonomy" id="300843"/>
    <lineage>
        <taxon>Eukaryota</taxon>
        <taxon>Viridiplantae</taxon>
        <taxon>Streptophyta</taxon>
        <taxon>Embryophyta</taxon>
        <taxon>Tracheophyta</taxon>
        <taxon>Spermatophyta</taxon>
        <taxon>Magnoliopsida</taxon>
        <taxon>eudicotyledons</taxon>
        <taxon>Gunneridae</taxon>
        <taxon>Pentapetalae</taxon>
        <taxon>asterids</taxon>
        <taxon>lamiids</taxon>
        <taxon>Lamiales</taxon>
        <taxon>Pedaliaceae</taxon>
        <taxon>Sesamum</taxon>
    </lineage>
</organism>
<protein>
    <submittedName>
        <fullName evidence="1">Uncharacterized protein</fullName>
    </submittedName>
</protein>
<reference evidence="1" key="2">
    <citation type="journal article" date="2024" name="Plant">
        <title>Genomic evolution and insights into agronomic trait innovations of Sesamum species.</title>
        <authorList>
            <person name="Miao H."/>
            <person name="Wang L."/>
            <person name="Qu L."/>
            <person name="Liu H."/>
            <person name="Sun Y."/>
            <person name="Le M."/>
            <person name="Wang Q."/>
            <person name="Wei S."/>
            <person name="Zheng Y."/>
            <person name="Lin W."/>
            <person name="Duan Y."/>
            <person name="Cao H."/>
            <person name="Xiong S."/>
            <person name="Wang X."/>
            <person name="Wei L."/>
            <person name="Li C."/>
            <person name="Ma Q."/>
            <person name="Ju M."/>
            <person name="Zhao R."/>
            <person name="Li G."/>
            <person name="Mu C."/>
            <person name="Tian Q."/>
            <person name="Mei H."/>
            <person name="Zhang T."/>
            <person name="Gao T."/>
            <person name="Zhang H."/>
        </authorList>
    </citation>
    <scope>NUCLEOTIDE SEQUENCE</scope>
    <source>
        <strain evidence="1">G02</strain>
    </source>
</reference>
<dbReference type="EMBL" id="JACGWJ010000008">
    <property type="protein sequence ID" value="KAL0404355.1"/>
    <property type="molecule type" value="Genomic_DNA"/>
</dbReference>
<dbReference type="AlphaFoldDB" id="A0AAW2TIH0"/>